<dbReference type="Gene3D" id="3.30.1050.10">
    <property type="entry name" value="SCP2 sterol-binding domain"/>
    <property type="match status" value="1"/>
</dbReference>
<dbReference type="PANTHER" id="PTHR37817">
    <property type="entry name" value="N-ACETYLTRANSFERASE EIS"/>
    <property type="match status" value="1"/>
</dbReference>
<dbReference type="EMBL" id="JACOON010000001">
    <property type="protein sequence ID" value="MBC5647259.1"/>
    <property type="molecule type" value="Genomic_DNA"/>
</dbReference>
<organism evidence="2 3">
    <name type="scientific">Christensenella tenuis</name>
    <dbReference type="NCBI Taxonomy" id="2763033"/>
    <lineage>
        <taxon>Bacteria</taxon>
        <taxon>Bacillati</taxon>
        <taxon>Bacillota</taxon>
        <taxon>Clostridia</taxon>
        <taxon>Christensenellales</taxon>
        <taxon>Christensenellaceae</taxon>
        <taxon>Christensenella</taxon>
    </lineage>
</organism>
<keyword evidence="3" id="KW-1185">Reference proteome</keyword>
<sequence>MNIRPLSRKDEVKAKEIWKICFGDSDAFIDEYFNRIVRYEDTLGCYDGRELIADLFMLDFQASISGIDFKTEFLAGCATLPKARKRGLMRDLVKSAMLGMRKSGLAVTYLHPFLHAFYRQFGYETVAYVKRESMRPNSGHMEKEPAIFSTYDKIPEENMRRAYHRYIAAYDHSFIRSKERFSKWLQLLFADRGYAIVNEDEEPVSYALYYMEENTADVFELVAEGKKARELLLGSIPAERINYFLPSPPDEAAEEFTMMRVLEPVCLLKKMPLKAEHFILEIKDDFLEEHYNLRVEKVEGETNLVEETVEKADLSLTIGELAQAAAGAYAQGSKFDACFPGKTACFFETY</sequence>
<comment type="caution">
    <text evidence="2">The sequence shown here is derived from an EMBL/GenBank/DDBJ whole genome shotgun (WGS) entry which is preliminary data.</text>
</comment>
<proteinExistence type="predicted"/>
<dbReference type="SUPFAM" id="SSF55729">
    <property type="entry name" value="Acyl-CoA N-acyltransferases (Nat)"/>
    <property type="match status" value="1"/>
</dbReference>
<dbReference type="PANTHER" id="PTHR37817:SF1">
    <property type="entry name" value="N-ACETYLTRANSFERASE EIS"/>
    <property type="match status" value="1"/>
</dbReference>
<dbReference type="Proteomes" id="UP000606889">
    <property type="component" value="Unassembled WGS sequence"/>
</dbReference>
<evidence type="ECO:0000313" key="3">
    <source>
        <dbReference type="Proteomes" id="UP000606889"/>
    </source>
</evidence>
<accession>A0ABR7EE29</accession>
<dbReference type="InterPro" id="IPR000182">
    <property type="entry name" value="GNAT_dom"/>
</dbReference>
<gene>
    <name evidence="2" type="ORF">H8S18_02780</name>
</gene>
<dbReference type="InterPro" id="IPR036527">
    <property type="entry name" value="SCP2_sterol-bd_dom_sf"/>
</dbReference>
<dbReference type="InterPro" id="IPR051554">
    <property type="entry name" value="Acetyltransferase_Eis"/>
</dbReference>
<dbReference type="InterPro" id="IPR016181">
    <property type="entry name" value="Acyl_CoA_acyltransferase"/>
</dbReference>
<dbReference type="PROSITE" id="PS51186">
    <property type="entry name" value="GNAT"/>
    <property type="match status" value="1"/>
</dbReference>
<dbReference type="Gene3D" id="3.40.630.30">
    <property type="match status" value="2"/>
</dbReference>
<dbReference type="RefSeq" id="WP_186856769.1">
    <property type="nucleotide sequence ID" value="NZ_JACOON010000001.1"/>
</dbReference>
<evidence type="ECO:0000313" key="2">
    <source>
        <dbReference type="EMBL" id="MBC5647259.1"/>
    </source>
</evidence>
<feature type="domain" description="N-acetyltransferase" evidence="1">
    <location>
        <begin position="1"/>
        <end position="146"/>
    </location>
</feature>
<evidence type="ECO:0000259" key="1">
    <source>
        <dbReference type="PROSITE" id="PS51186"/>
    </source>
</evidence>
<dbReference type="Pfam" id="PF13527">
    <property type="entry name" value="Acetyltransf_9"/>
    <property type="match status" value="1"/>
</dbReference>
<reference evidence="2 3" key="1">
    <citation type="submission" date="2020-08" db="EMBL/GenBank/DDBJ databases">
        <title>Genome public.</title>
        <authorList>
            <person name="Liu C."/>
            <person name="Sun Q."/>
        </authorList>
    </citation>
    <scope>NUCLEOTIDE SEQUENCE [LARGE SCALE GENOMIC DNA]</scope>
    <source>
        <strain evidence="2 3">NSJ-35</strain>
    </source>
</reference>
<name>A0ABR7EE29_9FIRM</name>
<protein>
    <submittedName>
        <fullName evidence="2">GNAT family N-acetyltransferase</fullName>
    </submittedName>
</protein>